<dbReference type="EMBL" id="BAAAPF010000031">
    <property type="protein sequence ID" value="GAA2116270.1"/>
    <property type="molecule type" value="Genomic_DNA"/>
</dbReference>
<dbReference type="Gene3D" id="3.20.180.10">
    <property type="entry name" value="PNP-oxidase-like"/>
    <property type="match status" value="1"/>
</dbReference>
<feature type="domain" description="DUF2470" evidence="1">
    <location>
        <begin position="185"/>
        <end position="256"/>
    </location>
</feature>
<evidence type="ECO:0000313" key="2">
    <source>
        <dbReference type="EMBL" id="GAA2116270.1"/>
    </source>
</evidence>
<name>A0ABP5JJD6_9ACTN</name>
<dbReference type="Pfam" id="PF10615">
    <property type="entry name" value="DUF2470"/>
    <property type="match status" value="1"/>
</dbReference>
<gene>
    <name evidence="2" type="ORF">GCM10009802_16650</name>
</gene>
<organism evidence="2 3">
    <name type="scientific">Streptomyces synnematoformans</name>
    <dbReference type="NCBI Taxonomy" id="415721"/>
    <lineage>
        <taxon>Bacteria</taxon>
        <taxon>Bacillati</taxon>
        <taxon>Actinomycetota</taxon>
        <taxon>Actinomycetes</taxon>
        <taxon>Kitasatosporales</taxon>
        <taxon>Streptomycetaceae</taxon>
        <taxon>Streptomyces</taxon>
    </lineage>
</organism>
<keyword evidence="3" id="KW-1185">Reference proteome</keyword>
<accession>A0ABP5JJD6</accession>
<evidence type="ECO:0000313" key="3">
    <source>
        <dbReference type="Proteomes" id="UP001500443"/>
    </source>
</evidence>
<protein>
    <submittedName>
        <fullName evidence="2">DUF2470 domain-containing protein</fullName>
    </submittedName>
</protein>
<dbReference type="RefSeq" id="WP_344289158.1">
    <property type="nucleotide sequence ID" value="NZ_BAAAPF010000031.1"/>
</dbReference>
<dbReference type="SUPFAM" id="SSF50475">
    <property type="entry name" value="FMN-binding split barrel"/>
    <property type="match status" value="1"/>
</dbReference>
<dbReference type="InterPro" id="IPR037119">
    <property type="entry name" value="Haem_oxidase_HugZ-like_sf"/>
</dbReference>
<proteinExistence type="predicted"/>
<dbReference type="Proteomes" id="UP001500443">
    <property type="component" value="Unassembled WGS sequence"/>
</dbReference>
<evidence type="ECO:0000259" key="1">
    <source>
        <dbReference type="Pfam" id="PF10615"/>
    </source>
</evidence>
<dbReference type="InterPro" id="IPR019595">
    <property type="entry name" value="DUF2470"/>
</dbReference>
<sequence>MAFPDDARALAAAPTPAERVRTILATAGSLTLETDGFRCDLVGLHTAGPAAGSGAGSGAGPGAGPGAAAGPGWLLRLHPPADSALAARVVCAPTGDLPVRLHLTDVAPVGVRDRVRARVTLIGWLAPEPTEAAGDRLTLGFDPAEALVVTAGDGAAPATPDVAVVDLDELAAARPDPLADQEPAMLLHMADCHRDAVDALTRLVDPAALHGVVRVHPLAMDRHGLTLRFEHPRTHRDVRLPFPAPLADAAEAGPAVQTLLHAAHHCPRRRTPRGG</sequence>
<comment type="caution">
    <text evidence="2">The sequence shown here is derived from an EMBL/GenBank/DDBJ whole genome shotgun (WGS) entry which is preliminary data.</text>
</comment>
<reference evidence="3" key="1">
    <citation type="journal article" date="2019" name="Int. J. Syst. Evol. Microbiol.">
        <title>The Global Catalogue of Microorganisms (GCM) 10K type strain sequencing project: providing services to taxonomists for standard genome sequencing and annotation.</title>
        <authorList>
            <consortium name="The Broad Institute Genomics Platform"/>
            <consortium name="The Broad Institute Genome Sequencing Center for Infectious Disease"/>
            <person name="Wu L."/>
            <person name="Ma J."/>
        </authorList>
    </citation>
    <scope>NUCLEOTIDE SEQUENCE [LARGE SCALE GENOMIC DNA]</scope>
    <source>
        <strain evidence="3">JCM 15481</strain>
    </source>
</reference>